<comment type="caution">
    <text evidence="2">The sequence shown here is derived from an EMBL/GenBank/DDBJ whole genome shotgun (WGS) entry which is preliminary data.</text>
</comment>
<feature type="region of interest" description="Disordered" evidence="1">
    <location>
        <begin position="107"/>
        <end position="136"/>
    </location>
</feature>
<dbReference type="EMBL" id="JAXLQG010000006">
    <property type="protein sequence ID" value="KAK5538899.1"/>
    <property type="molecule type" value="Genomic_DNA"/>
</dbReference>
<keyword evidence="3" id="KW-1185">Reference proteome</keyword>
<dbReference type="CDD" id="cd21456">
    <property type="entry name" value="DLC-like_SpDlc1-like"/>
    <property type="match status" value="1"/>
</dbReference>
<dbReference type="AlphaFoldDB" id="A0AAV9Q9T1"/>
<dbReference type="GO" id="GO:0005737">
    <property type="term" value="C:cytoplasm"/>
    <property type="evidence" value="ECO:0007669"/>
    <property type="project" value="TreeGrafter"/>
</dbReference>
<evidence type="ECO:0008006" key="4">
    <source>
        <dbReference type="Google" id="ProtNLM"/>
    </source>
</evidence>
<dbReference type="PANTHER" id="PTHR21255">
    <property type="entry name" value="T-COMPLEX-ASSOCIATED-TESTIS-EXPRESSED 1/ DYNEIN LIGHT CHAIN"/>
    <property type="match status" value="1"/>
</dbReference>
<organism evidence="2 3">
    <name type="scientific">Vermiconidia calcicola</name>
    <dbReference type="NCBI Taxonomy" id="1690605"/>
    <lineage>
        <taxon>Eukaryota</taxon>
        <taxon>Fungi</taxon>
        <taxon>Dikarya</taxon>
        <taxon>Ascomycota</taxon>
        <taxon>Pezizomycotina</taxon>
        <taxon>Dothideomycetes</taxon>
        <taxon>Dothideomycetidae</taxon>
        <taxon>Mycosphaerellales</taxon>
        <taxon>Extremaceae</taxon>
        <taxon>Vermiconidia</taxon>
    </lineage>
</organism>
<proteinExistence type="predicted"/>
<dbReference type="InterPro" id="IPR038586">
    <property type="entry name" value="Tctex-1-like_sf"/>
</dbReference>
<dbReference type="GO" id="GO:0045505">
    <property type="term" value="F:dynein intermediate chain binding"/>
    <property type="evidence" value="ECO:0007669"/>
    <property type="project" value="TreeGrafter"/>
</dbReference>
<dbReference type="Gene3D" id="3.30.1140.40">
    <property type="entry name" value="Tctex-1"/>
    <property type="match status" value="1"/>
</dbReference>
<dbReference type="GO" id="GO:0005868">
    <property type="term" value="C:cytoplasmic dynein complex"/>
    <property type="evidence" value="ECO:0007669"/>
    <property type="project" value="TreeGrafter"/>
</dbReference>
<evidence type="ECO:0000256" key="1">
    <source>
        <dbReference type="SAM" id="MobiDB-lite"/>
    </source>
</evidence>
<evidence type="ECO:0000313" key="3">
    <source>
        <dbReference type="Proteomes" id="UP001345827"/>
    </source>
</evidence>
<dbReference type="GO" id="GO:0007018">
    <property type="term" value="P:microtubule-based movement"/>
    <property type="evidence" value="ECO:0007669"/>
    <property type="project" value="TreeGrafter"/>
</dbReference>
<dbReference type="Proteomes" id="UP001345827">
    <property type="component" value="Unassembled WGS sequence"/>
</dbReference>
<evidence type="ECO:0000313" key="2">
    <source>
        <dbReference type="EMBL" id="KAK5538899.1"/>
    </source>
</evidence>
<dbReference type="InterPro" id="IPR005334">
    <property type="entry name" value="Tctex-1-like"/>
</dbReference>
<feature type="region of interest" description="Disordered" evidence="1">
    <location>
        <begin position="12"/>
        <end position="85"/>
    </location>
</feature>
<sequence length="380" mass="41437">MSTLHILRKVKSTFNAAAPPHRDAQPATAVNNRRTTSTTRTTSEKKSFAEISSRLRRQIRPTPTPAYDGSDSPHQTQANHHPLTDFRRRLARKASTFSLRARRWKAEVQGREQAQEQEAREAYDSTHGKDSVFGGSNPGFFEEQKLNLVSDRNHHANVQEVETQVDNQAENSSTASSAVTTIYPAAVPAEPIPDQPGLLDVALSKKKPISASLDPVQAYILSEQQTHTRKEAAGGIICVNDMASEQAAPPVPYTHLKEITENACSAALENVTAYSHADTESWNTTIINSILGALVEETTKSTTGSTPAQPQFKYVVNSTIIQHASGSSSSEGKTGGRRGMHAASGAYWNNEKDGMWSYKYPGAESKGLDVVVGIIWIWVG</sequence>
<reference evidence="2 3" key="1">
    <citation type="submission" date="2023-06" db="EMBL/GenBank/DDBJ databases">
        <title>Black Yeasts Isolated from many extreme environments.</title>
        <authorList>
            <person name="Coleine C."/>
            <person name="Stajich J.E."/>
            <person name="Selbmann L."/>
        </authorList>
    </citation>
    <scope>NUCLEOTIDE SEQUENCE [LARGE SCALE GENOMIC DNA]</scope>
    <source>
        <strain evidence="2 3">CCFEE 5887</strain>
    </source>
</reference>
<dbReference type="Pfam" id="PF03645">
    <property type="entry name" value="Tctex-1"/>
    <property type="match status" value="1"/>
</dbReference>
<name>A0AAV9Q9T1_9PEZI</name>
<protein>
    <recommendedName>
        <fullName evidence="4">Dynein light chain</fullName>
    </recommendedName>
</protein>
<accession>A0AAV9Q9T1</accession>
<feature type="compositionally biased region" description="Basic and acidic residues" evidence="1">
    <location>
        <begin position="107"/>
        <end position="130"/>
    </location>
</feature>
<dbReference type="PANTHER" id="PTHR21255:SF4">
    <property type="entry name" value="DYNEIN LIGHT CHAIN TCTEX-TYPE"/>
    <property type="match status" value="1"/>
</dbReference>
<gene>
    <name evidence="2" type="ORF">LTR25_004443</name>
</gene>